<evidence type="ECO:0000313" key="2">
    <source>
        <dbReference type="EMBL" id="SEM68055.1"/>
    </source>
</evidence>
<gene>
    <name evidence="2" type="ORF">SAMN05444354_1212</name>
</gene>
<feature type="domain" description="Transposase DDE" evidence="1">
    <location>
        <begin position="5"/>
        <end position="86"/>
    </location>
</feature>
<organism evidence="2 3">
    <name type="scientific">Stigmatella aurantiaca</name>
    <dbReference type="NCBI Taxonomy" id="41"/>
    <lineage>
        <taxon>Bacteria</taxon>
        <taxon>Pseudomonadati</taxon>
        <taxon>Myxococcota</taxon>
        <taxon>Myxococcia</taxon>
        <taxon>Myxococcales</taxon>
        <taxon>Cystobacterineae</taxon>
        <taxon>Archangiaceae</taxon>
        <taxon>Stigmatella</taxon>
    </lineage>
</organism>
<dbReference type="InterPro" id="IPR025668">
    <property type="entry name" value="Tnp_DDE_dom"/>
</dbReference>
<dbReference type="EMBL" id="FOAP01000021">
    <property type="protein sequence ID" value="SEM68055.1"/>
    <property type="molecule type" value="Genomic_DNA"/>
</dbReference>
<name>A0A1H8AB84_STIAU</name>
<reference evidence="3" key="1">
    <citation type="submission" date="2016-10" db="EMBL/GenBank/DDBJ databases">
        <authorList>
            <person name="Varghese N."/>
            <person name="Submissions S."/>
        </authorList>
    </citation>
    <scope>NUCLEOTIDE SEQUENCE [LARGE SCALE GENOMIC DNA]</scope>
    <source>
        <strain evidence="3">DSM 17044</strain>
    </source>
</reference>
<keyword evidence="3" id="KW-1185">Reference proteome</keyword>
<evidence type="ECO:0000259" key="1">
    <source>
        <dbReference type="Pfam" id="PF13586"/>
    </source>
</evidence>
<dbReference type="Proteomes" id="UP000182719">
    <property type="component" value="Unassembled WGS sequence"/>
</dbReference>
<dbReference type="Pfam" id="PF13586">
    <property type="entry name" value="DDE_Tnp_1_2"/>
    <property type="match status" value="1"/>
</dbReference>
<dbReference type="PANTHER" id="PTHR30007:SF0">
    <property type="entry name" value="TRANSPOSASE"/>
    <property type="match status" value="1"/>
</dbReference>
<dbReference type="AlphaFoldDB" id="A0A1H8AB84"/>
<protein>
    <submittedName>
        <fullName evidence="2">Putative transposase</fullName>
    </submittedName>
</protein>
<sequence length="89" mass="10505">MLQKVWADLAYEGPRVERIAQQAGVEVEIVKRTDPNPGFVVQAKRWIVERTLGWLSRERRLARDYERTEESVEAFVYTGMIRLMLRRLA</sequence>
<proteinExistence type="predicted"/>
<accession>A0A1H8AB84</accession>
<dbReference type="PANTHER" id="PTHR30007">
    <property type="entry name" value="PHP DOMAIN PROTEIN"/>
    <property type="match status" value="1"/>
</dbReference>
<evidence type="ECO:0000313" key="3">
    <source>
        <dbReference type="Proteomes" id="UP000182719"/>
    </source>
</evidence>